<dbReference type="SUPFAM" id="SSF55166">
    <property type="entry name" value="Hedgehog/DD-peptidase"/>
    <property type="match status" value="1"/>
</dbReference>
<sequence>MFRLRRSSGEVLVGQEPVRRRDHAYRHATVVVATLLLPLALVVTRGRRFRERACEWAFRIRYPAESLAGLTPETRAAFVAARCAALWHDAELIGVTSGHRLFAEQEELFQEAVTSYGSEPRAREWVLPPQESAHVQGIAVDVRPTEGARWLERHGDRFGLYRTYANEWWHFEYHPSYRATGRRPPMRPTPGTLPARY</sequence>
<dbReference type="RefSeq" id="WP_025360944.1">
    <property type="nucleotide sequence ID" value="NZ_CP007155.1"/>
</dbReference>
<dbReference type="SMR" id="W5WK65"/>
<dbReference type="KEGG" id="kal:KALB_7763"/>
<dbReference type="Pfam" id="PF02557">
    <property type="entry name" value="VanY"/>
    <property type="match status" value="1"/>
</dbReference>
<name>W5WK65_9PSEU</name>
<dbReference type="AlphaFoldDB" id="W5WK65"/>
<feature type="domain" description="D-alanyl-D-alanine carboxypeptidase-like core" evidence="1">
    <location>
        <begin position="78"/>
        <end position="175"/>
    </location>
</feature>
<dbReference type="GO" id="GO:0008233">
    <property type="term" value="F:peptidase activity"/>
    <property type="evidence" value="ECO:0007669"/>
    <property type="project" value="InterPro"/>
</dbReference>
<dbReference type="Gene3D" id="3.30.1380.10">
    <property type="match status" value="1"/>
</dbReference>
<dbReference type="InterPro" id="IPR003709">
    <property type="entry name" value="VanY-like_core_dom"/>
</dbReference>
<dbReference type="Proteomes" id="UP000019225">
    <property type="component" value="Chromosome"/>
</dbReference>
<dbReference type="PATRIC" id="fig|1449976.3.peg.7797"/>
<evidence type="ECO:0000259" key="1">
    <source>
        <dbReference type="Pfam" id="PF02557"/>
    </source>
</evidence>
<dbReference type="GO" id="GO:0006508">
    <property type="term" value="P:proteolysis"/>
    <property type="evidence" value="ECO:0007669"/>
    <property type="project" value="InterPro"/>
</dbReference>
<dbReference type="HOGENOM" id="CLU_1546705_0_0_11"/>
<dbReference type="eggNOG" id="COG1876">
    <property type="taxonomic scope" value="Bacteria"/>
</dbReference>
<keyword evidence="3" id="KW-1185">Reference proteome</keyword>
<accession>W5WK65</accession>
<gene>
    <name evidence="2" type="ORF">KALB_7763</name>
</gene>
<reference evidence="2 3" key="1">
    <citation type="journal article" date="2014" name="BMC Genomics">
        <title>Complete genome sequence of producer of the glycopeptide antibiotic Aculeximycin Kutzneria albida DSM 43870T, a representative of minor genus of Pseudonocardiaceae.</title>
        <authorList>
            <person name="Rebets Y."/>
            <person name="Tokovenko B."/>
            <person name="Lushchyk I."/>
            <person name="Ruckert C."/>
            <person name="Zaburannyi N."/>
            <person name="Bechthold A."/>
            <person name="Kalinowski J."/>
            <person name="Luzhetskyy A."/>
        </authorList>
    </citation>
    <scope>NUCLEOTIDE SEQUENCE [LARGE SCALE GENOMIC DNA]</scope>
    <source>
        <strain evidence="2">DSM 43870</strain>
    </source>
</reference>
<dbReference type="InterPro" id="IPR009045">
    <property type="entry name" value="Zn_M74/Hedgehog-like"/>
</dbReference>
<evidence type="ECO:0000313" key="3">
    <source>
        <dbReference type="Proteomes" id="UP000019225"/>
    </source>
</evidence>
<organism evidence="2 3">
    <name type="scientific">Kutzneria albida DSM 43870</name>
    <dbReference type="NCBI Taxonomy" id="1449976"/>
    <lineage>
        <taxon>Bacteria</taxon>
        <taxon>Bacillati</taxon>
        <taxon>Actinomycetota</taxon>
        <taxon>Actinomycetes</taxon>
        <taxon>Pseudonocardiales</taxon>
        <taxon>Pseudonocardiaceae</taxon>
        <taxon>Kutzneria</taxon>
    </lineage>
</organism>
<dbReference type="OrthoDB" id="3293184at2"/>
<evidence type="ECO:0000313" key="2">
    <source>
        <dbReference type="EMBL" id="AHI01121.1"/>
    </source>
</evidence>
<dbReference type="STRING" id="1449976.KALB_7763"/>
<proteinExistence type="predicted"/>
<dbReference type="EMBL" id="CP007155">
    <property type="protein sequence ID" value="AHI01121.1"/>
    <property type="molecule type" value="Genomic_DNA"/>
</dbReference>
<protein>
    <recommendedName>
        <fullName evidence="1">D-alanyl-D-alanine carboxypeptidase-like core domain-containing protein</fullName>
    </recommendedName>
</protein>